<comment type="caution">
    <text evidence="2">The sequence shown here is derived from an EMBL/GenBank/DDBJ whole genome shotgun (WGS) entry which is preliminary data.</text>
</comment>
<dbReference type="EMBL" id="CAJA01000419">
    <property type="protein sequence ID" value="CCH74748.1"/>
    <property type="molecule type" value="Genomic_DNA"/>
</dbReference>
<feature type="compositionally biased region" description="Low complexity" evidence="1">
    <location>
        <begin position="211"/>
        <end position="221"/>
    </location>
</feature>
<evidence type="ECO:0000313" key="2">
    <source>
        <dbReference type="EMBL" id="CCH74748.1"/>
    </source>
</evidence>
<keyword evidence="3" id="KW-1185">Reference proteome</keyword>
<proteinExistence type="predicted"/>
<accession>W6JYW0</accession>
<name>W6JYW0_9MICO</name>
<evidence type="ECO:0000313" key="3">
    <source>
        <dbReference type="Proteomes" id="UP000035763"/>
    </source>
</evidence>
<reference evidence="2 3" key="1">
    <citation type="journal article" date="2013" name="ISME J.">
        <title>A metabolic model for members of the genus Tetrasphaera involved in enhanced biological phosphorus removal.</title>
        <authorList>
            <person name="Kristiansen R."/>
            <person name="Nguyen H.T.T."/>
            <person name="Saunders A.M."/>
            <person name="Nielsen J.L."/>
            <person name="Wimmer R."/>
            <person name="Le V.Q."/>
            <person name="McIlroy S.J."/>
            <person name="Petrovski S."/>
            <person name="Seviour R.J."/>
            <person name="Calteau A."/>
            <person name="Nielsen K.L."/>
            <person name="Nielsen P.H."/>
        </authorList>
    </citation>
    <scope>NUCLEOTIDE SEQUENCE [LARGE SCALE GENOMIC DNA]</scope>
    <source>
        <strain evidence="2 3">Ben110</strain>
    </source>
</reference>
<gene>
    <name evidence="2" type="ORF">BN11_4760012</name>
</gene>
<dbReference type="SUPFAM" id="SSF51726">
    <property type="entry name" value="UROD/MetE-like"/>
    <property type="match status" value="1"/>
</dbReference>
<organism evidence="2 3">
    <name type="scientific">Nostocoides australiense Ben110</name>
    <dbReference type="NCBI Taxonomy" id="1193182"/>
    <lineage>
        <taxon>Bacteria</taxon>
        <taxon>Bacillati</taxon>
        <taxon>Actinomycetota</taxon>
        <taxon>Actinomycetes</taxon>
        <taxon>Micrococcales</taxon>
        <taxon>Intrasporangiaceae</taxon>
        <taxon>Nostocoides</taxon>
    </lineage>
</organism>
<evidence type="ECO:0008006" key="4">
    <source>
        <dbReference type="Google" id="ProtNLM"/>
    </source>
</evidence>
<protein>
    <recommendedName>
        <fullName evidence="4">Cobalamin-independent methionine synthase MetE C-terminal/archaeal domain-containing protein</fullName>
    </recommendedName>
</protein>
<dbReference type="Proteomes" id="UP000035763">
    <property type="component" value="Unassembled WGS sequence"/>
</dbReference>
<feature type="region of interest" description="Disordered" evidence="1">
    <location>
        <begin position="211"/>
        <end position="292"/>
    </location>
</feature>
<evidence type="ECO:0000256" key="1">
    <source>
        <dbReference type="SAM" id="MobiDB-lite"/>
    </source>
</evidence>
<dbReference type="Gene3D" id="3.20.20.210">
    <property type="match status" value="1"/>
</dbReference>
<dbReference type="RefSeq" id="WP_201329322.1">
    <property type="nucleotide sequence ID" value="NZ_HG764815.1"/>
</dbReference>
<sequence>MTHISTTLVGSMPRGEELTPLLIARDNGQPYDAAEFDRLVPAATDDADAKQVECGVDIVSDGEMGKVGYSTYMTERLSGFGGHVDREPAADLAAHPGLAKKLSAIMGNQEFIGASCVGKVELVDDEPMWEDITRFKAALAKAGRTPTDGFMNTASPGVISAFQVNQYYLSHEAYVADLAEAMRHEYETIVAEGLTLQLDCPDLVMARHTASRISATRSSSPSRRRIRGPQRGHQQYPAGEDADARVLGQLRGAARSRHTAGADHRPDPQGAPRDDPLRVGEPAPRARVGRMA</sequence>
<dbReference type="InterPro" id="IPR038071">
    <property type="entry name" value="UROD/MetE-like_sf"/>
</dbReference>
<dbReference type="STRING" id="1193182.BN11_4760012"/>
<dbReference type="AlphaFoldDB" id="W6JYW0"/>
<feature type="compositionally biased region" description="Basic and acidic residues" evidence="1">
    <location>
        <begin position="260"/>
        <end position="278"/>
    </location>
</feature>